<keyword evidence="4" id="KW-1185">Reference proteome</keyword>
<dbReference type="PANTHER" id="PTHR33659:SF6">
    <property type="entry name" value="ARABINOGALACTAN PEPTIDE"/>
    <property type="match status" value="1"/>
</dbReference>
<dbReference type="InParanoid" id="B9RHE3"/>
<keyword evidence="2" id="KW-0732">Signal</keyword>
<evidence type="ECO:0000256" key="2">
    <source>
        <dbReference type="SAM" id="SignalP"/>
    </source>
</evidence>
<feature type="chain" id="PRO_5002891034" description="Transmembrane protein" evidence="2">
    <location>
        <begin position="27"/>
        <end position="69"/>
    </location>
</feature>
<feature type="transmembrane region" description="Helical" evidence="1">
    <location>
        <begin position="42"/>
        <end position="67"/>
    </location>
</feature>
<feature type="signal peptide" evidence="2">
    <location>
        <begin position="1"/>
        <end position="26"/>
    </location>
</feature>
<dbReference type="AlphaFoldDB" id="B9RHE3"/>
<protein>
    <recommendedName>
        <fullName evidence="5">Transmembrane protein</fullName>
    </recommendedName>
</protein>
<proteinExistence type="predicted"/>
<sequence>MAPLRTLKAMASLLLVVAMYFSSVEAQEFGMAPAPSPTMDKGAAAYSFGISGAMIFSSLVLSILAFLKL</sequence>
<dbReference type="PANTHER" id="PTHR33659">
    <property type="entry name" value="PROTEIN, PUTATIVE-RELATED-RELATED"/>
    <property type="match status" value="1"/>
</dbReference>
<accession>B9RHE3</accession>
<keyword evidence="1" id="KW-0812">Transmembrane</keyword>
<name>B9RHE3_RICCO</name>
<reference evidence="4" key="1">
    <citation type="journal article" date="2010" name="Nat. Biotechnol.">
        <title>Draft genome sequence of the oilseed species Ricinus communis.</title>
        <authorList>
            <person name="Chan A.P."/>
            <person name="Crabtree J."/>
            <person name="Zhao Q."/>
            <person name="Lorenzi H."/>
            <person name="Orvis J."/>
            <person name="Puiu D."/>
            <person name="Melake-Berhan A."/>
            <person name="Jones K.M."/>
            <person name="Redman J."/>
            <person name="Chen G."/>
            <person name="Cahoon E.B."/>
            <person name="Gedil M."/>
            <person name="Stanke M."/>
            <person name="Haas B.J."/>
            <person name="Wortman J.R."/>
            <person name="Fraser-Liggett C.M."/>
            <person name="Ravel J."/>
            <person name="Rabinowicz P.D."/>
        </authorList>
    </citation>
    <scope>NUCLEOTIDE SEQUENCE [LARGE SCALE GENOMIC DNA]</scope>
    <source>
        <strain evidence="4">cv. Hale</strain>
    </source>
</reference>
<evidence type="ECO:0000313" key="3">
    <source>
        <dbReference type="EMBL" id="EEF49153.1"/>
    </source>
</evidence>
<evidence type="ECO:0008006" key="5">
    <source>
        <dbReference type="Google" id="ProtNLM"/>
    </source>
</evidence>
<keyword evidence="1" id="KW-0472">Membrane</keyword>
<gene>
    <name evidence="3" type="ORF">RCOM_1522800</name>
</gene>
<organism evidence="3 4">
    <name type="scientific">Ricinus communis</name>
    <name type="common">Castor bean</name>
    <dbReference type="NCBI Taxonomy" id="3988"/>
    <lineage>
        <taxon>Eukaryota</taxon>
        <taxon>Viridiplantae</taxon>
        <taxon>Streptophyta</taxon>
        <taxon>Embryophyta</taxon>
        <taxon>Tracheophyta</taxon>
        <taxon>Spermatophyta</taxon>
        <taxon>Magnoliopsida</taxon>
        <taxon>eudicotyledons</taxon>
        <taxon>Gunneridae</taxon>
        <taxon>Pentapetalae</taxon>
        <taxon>rosids</taxon>
        <taxon>fabids</taxon>
        <taxon>Malpighiales</taxon>
        <taxon>Euphorbiaceae</taxon>
        <taxon>Acalyphoideae</taxon>
        <taxon>Acalypheae</taxon>
        <taxon>Ricinus</taxon>
    </lineage>
</organism>
<evidence type="ECO:0000256" key="1">
    <source>
        <dbReference type="SAM" id="Phobius"/>
    </source>
</evidence>
<evidence type="ECO:0000313" key="4">
    <source>
        <dbReference type="Proteomes" id="UP000008311"/>
    </source>
</evidence>
<dbReference type="EMBL" id="EQ973779">
    <property type="protein sequence ID" value="EEF49153.1"/>
    <property type="molecule type" value="Genomic_DNA"/>
</dbReference>
<dbReference type="Proteomes" id="UP000008311">
    <property type="component" value="Unassembled WGS sequence"/>
</dbReference>
<keyword evidence="1" id="KW-1133">Transmembrane helix</keyword>